<dbReference type="Pfam" id="PF00096">
    <property type="entry name" value="zf-C2H2"/>
    <property type="match status" value="1"/>
</dbReference>
<dbReference type="SMART" id="SM00355">
    <property type="entry name" value="ZnF_C2H2"/>
    <property type="match status" value="1"/>
</dbReference>
<dbReference type="EMBL" id="AYKW01000056">
    <property type="protein sequence ID" value="PIL24775.1"/>
    <property type="molecule type" value="Genomic_DNA"/>
</dbReference>
<gene>
    <name evidence="8" type="ORF">GSI_12661</name>
</gene>
<evidence type="ECO:0000256" key="3">
    <source>
        <dbReference type="ARBA" id="ARBA00022771"/>
    </source>
</evidence>
<evidence type="ECO:0000256" key="1">
    <source>
        <dbReference type="ARBA" id="ARBA00022723"/>
    </source>
</evidence>
<dbReference type="FunFam" id="3.30.160.60:FF:000110">
    <property type="entry name" value="Zinc finger protein-like"/>
    <property type="match status" value="1"/>
</dbReference>
<sequence length="420" mass="45702">MLQDTSLNSRGSQTSSPRDQPAQFPNLVVFPPELDNPTRGEQEPLDWLDNLSNDEDKRTIAPHVASIPLTLQTSANPHDNIEQIPYQQELALYSLSSPVWSTTESGFSSPAYTLPRTPINPYPTPVLGSQHLHPYYTPPITPAQQSNGGSRVVHPTRLPLALPATISSFATVGTDAQTRDVTCDIHAARHHERSPLPQPRLSSSFGLPFPSSAYGTQETSLQLTLHQPMPSRAGGSALQLVCYGSAATSRADSDATPYSYNFIPYGSDGQINGTEVAAEVEASKDGSQNMSSSVNPAKKAKKNFACSQCSRAFARTQDLTRHMKTVHSEGKQWVCCGVPMSDAQDYKISADAVTIGPMEHEGVLMIGGCGRKFGRKDTYAKHLKSARTRCVGIRNLDALYHSENLKKATRFRVAPASLRK</sequence>
<dbReference type="GO" id="GO:0008270">
    <property type="term" value="F:zinc ion binding"/>
    <property type="evidence" value="ECO:0007669"/>
    <property type="project" value="UniProtKB-KW"/>
</dbReference>
<dbReference type="PROSITE" id="PS00028">
    <property type="entry name" value="ZINC_FINGER_C2H2_1"/>
    <property type="match status" value="1"/>
</dbReference>
<accession>A0A2G8RTC8</accession>
<feature type="compositionally biased region" description="Polar residues" evidence="6">
    <location>
        <begin position="1"/>
        <end position="18"/>
    </location>
</feature>
<comment type="caution">
    <text evidence="8">The sequence shown here is derived from an EMBL/GenBank/DDBJ whole genome shotgun (WGS) entry which is preliminary data.</text>
</comment>
<reference evidence="8 9" key="1">
    <citation type="journal article" date="2015" name="Sci. Rep.">
        <title>Chromosome-level genome map provides insights into diverse defense mechanisms in the medicinal fungus Ganoderma sinense.</title>
        <authorList>
            <person name="Zhu Y."/>
            <person name="Xu J."/>
            <person name="Sun C."/>
            <person name="Zhou S."/>
            <person name="Xu H."/>
            <person name="Nelson D.R."/>
            <person name="Qian J."/>
            <person name="Song J."/>
            <person name="Luo H."/>
            <person name="Xiang L."/>
            <person name="Li Y."/>
            <person name="Xu Z."/>
            <person name="Ji A."/>
            <person name="Wang L."/>
            <person name="Lu S."/>
            <person name="Hayward A."/>
            <person name="Sun W."/>
            <person name="Li X."/>
            <person name="Schwartz D.C."/>
            <person name="Wang Y."/>
            <person name="Chen S."/>
        </authorList>
    </citation>
    <scope>NUCLEOTIDE SEQUENCE [LARGE SCALE GENOMIC DNA]</scope>
    <source>
        <strain evidence="8 9">ZZ0214-1</strain>
    </source>
</reference>
<dbReference type="Proteomes" id="UP000230002">
    <property type="component" value="Unassembled WGS sequence"/>
</dbReference>
<organism evidence="8 9">
    <name type="scientific">Ganoderma sinense ZZ0214-1</name>
    <dbReference type="NCBI Taxonomy" id="1077348"/>
    <lineage>
        <taxon>Eukaryota</taxon>
        <taxon>Fungi</taxon>
        <taxon>Dikarya</taxon>
        <taxon>Basidiomycota</taxon>
        <taxon>Agaricomycotina</taxon>
        <taxon>Agaricomycetes</taxon>
        <taxon>Polyporales</taxon>
        <taxon>Polyporaceae</taxon>
        <taxon>Ganoderma</taxon>
    </lineage>
</organism>
<protein>
    <submittedName>
        <fullName evidence="8">Transcription factor</fullName>
    </submittedName>
</protein>
<evidence type="ECO:0000256" key="6">
    <source>
        <dbReference type="SAM" id="MobiDB-lite"/>
    </source>
</evidence>
<dbReference type="AlphaFoldDB" id="A0A2G8RTC8"/>
<dbReference type="SUPFAM" id="SSF57667">
    <property type="entry name" value="beta-beta-alpha zinc fingers"/>
    <property type="match status" value="1"/>
</dbReference>
<evidence type="ECO:0000256" key="4">
    <source>
        <dbReference type="ARBA" id="ARBA00022833"/>
    </source>
</evidence>
<proteinExistence type="predicted"/>
<keyword evidence="3 5" id="KW-0863">Zinc-finger</keyword>
<evidence type="ECO:0000313" key="8">
    <source>
        <dbReference type="EMBL" id="PIL24775.1"/>
    </source>
</evidence>
<keyword evidence="9" id="KW-1185">Reference proteome</keyword>
<evidence type="ECO:0000259" key="7">
    <source>
        <dbReference type="PROSITE" id="PS50157"/>
    </source>
</evidence>
<evidence type="ECO:0000313" key="9">
    <source>
        <dbReference type="Proteomes" id="UP000230002"/>
    </source>
</evidence>
<dbReference type="Gene3D" id="3.30.160.60">
    <property type="entry name" value="Classic Zinc Finger"/>
    <property type="match status" value="1"/>
</dbReference>
<dbReference type="InterPro" id="IPR013087">
    <property type="entry name" value="Znf_C2H2_type"/>
</dbReference>
<feature type="domain" description="C2H2-type" evidence="7">
    <location>
        <begin position="304"/>
        <end position="332"/>
    </location>
</feature>
<dbReference type="InterPro" id="IPR036236">
    <property type="entry name" value="Znf_C2H2_sf"/>
</dbReference>
<name>A0A2G8RTC8_9APHY</name>
<feature type="region of interest" description="Disordered" evidence="6">
    <location>
        <begin position="1"/>
        <end position="45"/>
    </location>
</feature>
<keyword evidence="2" id="KW-0677">Repeat</keyword>
<dbReference type="OrthoDB" id="2757478at2759"/>
<evidence type="ECO:0000256" key="5">
    <source>
        <dbReference type="PROSITE-ProRule" id="PRU00042"/>
    </source>
</evidence>
<keyword evidence="1" id="KW-0479">Metal-binding</keyword>
<dbReference type="STRING" id="1077348.A0A2G8RTC8"/>
<evidence type="ECO:0000256" key="2">
    <source>
        <dbReference type="ARBA" id="ARBA00022737"/>
    </source>
</evidence>
<keyword evidence="4" id="KW-0862">Zinc</keyword>
<dbReference type="PROSITE" id="PS50157">
    <property type="entry name" value="ZINC_FINGER_C2H2_2"/>
    <property type="match status" value="1"/>
</dbReference>